<evidence type="ECO:0000313" key="3">
    <source>
        <dbReference type="Proteomes" id="UP000464954"/>
    </source>
</evidence>
<feature type="chain" id="PRO_5026986119" description="Autotransporter outer membrane beta-barrel domain-containing protein" evidence="1">
    <location>
        <begin position="25"/>
        <end position="814"/>
    </location>
</feature>
<feature type="signal peptide" evidence="1">
    <location>
        <begin position="1"/>
        <end position="24"/>
    </location>
</feature>
<proteinExistence type="predicted"/>
<name>A0A6P1M8Y7_9BACT</name>
<gene>
    <name evidence="2" type="ORF">GT409_13180</name>
</gene>
<dbReference type="RefSeq" id="WP_160629528.1">
    <property type="nucleotide sequence ID" value="NZ_CP047593.1"/>
</dbReference>
<protein>
    <recommendedName>
        <fullName evidence="4">Autotransporter outer membrane beta-barrel domain-containing protein</fullName>
    </recommendedName>
</protein>
<dbReference type="KEGG" id="taer:GT409_13180"/>
<accession>A0A6P1M8Y7</accession>
<organism evidence="2 3">
    <name type="scientific">Tichowtungia aerotolerans</name>
    <dbReference type="NCBI Taxonomy" id="2697043"/>
    <lineage>
        <taxon>Bacteria</taxon>
        <taxon>Pseudomonadati</taxon>
        <taxon>Kiritimatiellota</taxon>
        <taxon>Tichowtungiia</taxon>
        <taxon>Tichowtungiales</taxon>
        <taxon>Tichowtungiaceae</taxon>
        <taxon>Tichowtungia</taxon>
    </lineage>
</organism>
<sequence>MKKRIQLMSSVLFVGQILGLTAVADSFWSVDRPAGAVWSDVSNWSTGIPDTEDRANFVNTQATTYDVDVDTNAVFKKILVSQDYNFTGTGTIELQPASAAHWDKVIEVNQGGVSPVFNVDVMIHQTTDFVPRIAVYPSSVITFNETLTLTNSANASRQTDFNAAAATGSIVMNGDLYNHCGMRFGSSGLTTVIGGSGTTYGRTDSGAAILVAGRLELNRPQALINSVLKLEGTTVVLGADEAVASGANVEFRGGTVVAQGYDQTFGQLDVFSANVGIDMDRSDSIWTFDDSSAVAWDGGTLSISNAGNAIVRFEIGSGSGLTESQIGQINLNGSTLSLGDTTVSNGYLYVAKPYVATGDTFWKSDVASGAAWSDFGNWTAGRASTAGRANFVNDQSASYDVDVDMDAVIKKILVSTNYIFNGTGSVELQPASSSHWDPAIEVNRADASPVFNADVKVVGSTDYVMDIRNSGTLTFNGSLMLTNTAYSRPVNFNATGTTIINGDFYNYSGLRMGSSGTVIIGGDGTTYGTGPLTLGSGRVELNRAGAVLNSSILLSGTTVSLGAHDAIGTTADMTLNAGGLEAAGYNQDFGWLDISDNQISFDMDGSVSVWTFADSSSQGWGSGSIAITDVGNSVIRFELGSGTGLTSAQIGQIRIDGQTLTVGDTTVEDGYLYITAPAGPAVYYAGWAGSYGLSEPEADLLADPDGDGANNLLEYALGGNPTADDAASILPAFGIVNDGGVKRFEYRYLRRLDAVDRGLTYEALRDGSLLSGSWTNTGITETSGAEDAVYEAVTNSISMDVEGAQFMKLNVEFE</sequence>
<evidence type="ECO:0008006" key="4">
    <source>
        <dbReference type="Google" id="ProtNLM"/>
    </source>
</evidence>
<evidence type="ECO:0000256" key="1">
    <source>
        <dbReference type="SAM" id="SignalP"/>
    </source>
</evidence>
<dbReference type="Proteomes" id="UP000464954">
    <property type="component" value="Chromosome"/>
</dbReference>
<evidence type="ECO:0000313" key="2">
    <source>
        <dbReference type="EMBL" id="QHI70351.1"/>
    </source>
</evidence>
<keyword evidence="1" id="KW-0732">Signal</keyword>
<dbReference type="EMBL" id="CP047593">
    <property type="protein sequence ID" value="QHI70351.1"/>
    <property type="molecule type" value="Genomic_DNA"/>
</dbReference>
<dbReference type="AlphaFoldDB" id="A0A6P1M8Y7"/>
<reference evidence="2 3" key="1">
    <citation type="submission" date="2020-01" db="EMBL/GenBank/DDBJ databases">
        <title>Ponticoccus aerotolerans gen. nov., sp. nov., an anaerobic bacterium and proposal of Ponticoccusceae fam. nov., Ponticoccusles ord. nov. and Ponticoccuse classis nov. in the phylum Kiritimatiellaeota.</title>
        <authorList>
            <person name="Zhou L.Y."/>
            <person name="Du Z.J."/>
        </authorList>
    </citation>
    <scope>NUCLEOTIDE SEQUENCE [LARGE SCALE GENOMIC DNA]</scope>
    <source>
        <strain evidence="2 3">S-5007</strain>
    </source>
</reference>
<keyword evidence="3" id="KW-1185">Reference proteome</keyword>